<accession>A0ABP7LMQ7</accession>
<dbReference type="Proteomes" id="UP001500827">
    <property type="component" value="Unassembled WGS sequence"/>
</dbReference>
<evidence type="ECO:0008006" key="3">
    <source>
        <dbReference type="Google" id="ProtNLM"/>
    </source>
</evidence>
<reference evidence="2" key="1">
    <citation type="journal article" date="2019" name="Int. J. Syst. Evol. Microbiol.">
        <title>The Global Catalogue of Microorganisms (GCM) 10K type strain sequencing project: providing services to taxonomists for standard genome sequencing and annotation.</title>
        <authorList>
            <consortium name="The Broad Institute Genomics Platform"/>
            <consortium name="The Broad Institute Genome Sequencing Center for Infectious Disease"/>
            <person name="Wu L."/>
            <person name="Ma J."/>
        </authorList>
    </citation>
    <scope>NUCLEOTIDE SEQUENCE [LARGE SCALE GENOMIC DNA]</scope>
    <source>
        <strain evidence="2">JCM 17543</strain>
    </source>
</reference>
<gene>
    <name evidence="1" type="ORF">GCM10022276_23270</name>
</gene>
<evidence type="ECO:0000313" key="2">
    <source>
        <dbReference type="Proteomes" id="UP001500827"/>
    </source>
</evidence>
<keyword evidence="2" id="KW-1185">Reference proteome</keyword>
<evidence type="ECO:0000313" key="1">
    <source>
        <dbReference type="EMBL" id="GAA3903975.1"/>
    </source>
</evidence>
<proteinExistence type="predicted"/>
<sequence>MASEVPPAADVASAIGTDERRMHVRAYNYWVSLLNGRDFPSIEDLEPSNVQDFASHSVLLDFTCGRDNPAIPYIGASIRDECGLDDDARNTADVPSRSLLSRLTDHYMQIIANRAPIGFEAEFVNQREANICYRGILMPFSSDGEAIDFIYGVINWKQVGDAVEAAPEPAVEAEDDVLLLDEAIVPATEDLPDLAPPVQVPAEEAAPAEHIAWEDGPSAEIVSDAEEAPAPVHFAWEDGPIADAPDDEVAEMVLDENAGLADRLWAARETAETVKAGEGRTRVSLYRALSLAYDVALVAEQNPEEYAELLEESGVKAQARAPMTPIVKLVFGIEYDKARLTEFAAALSYAKRQDIEIGDFKEFIEKQSGGLKALVAAERAARRPEAKADTKGDEARARLRSAPTITLADVPAQEEFAVIVTRRNADGSHEPIAIVDDESLVERAIRKVA</sequence>
<name>A0ABP7LMQ7_9SPHN</name>
<organism evidence="1 2">
    <name type="scientific">Sphingomonas limnosediminicola</name>
    <dbReference type="NCBI Taxonomy" id="940133"/>
    <lineage>
        <taxon>Bacteria</taxon>
        <taxon>Pseudomonadati</taxon>
        <taxon>Pseudomonadota</taxon>
        <taxon>Alphaproteobacteria</taxon>
        <taxon>Sphingomonadales</taxon>
        <taxon>Sphingomonadaceae</taxon>
        <taxon>Sphingomonas</taxon>
    </lineage>
</organism>
<comment type="caution">
    <text evidence="1">The sequence shown here is derived from an EMBL/GenBank/DDBJ whole genome shotgun (WGS) entry which is preliminary data.</text>
</comment>
<protein>
    <recommendedName>
        <fullName evidence="3">PAS domain-containing protein</fullName>
    </recommendedName>
</protein>
<dbReference type="EMBL" id="BAABBM010000001">
    <property type="protein sequence ID" value="GAA3903975.1"/>
    <property type="molecule type" value="Genomic_DNA"/>
</dbReference>